<protein>
    <submittedName>
        <fullName evidence="2">Uncharacterized protein</fullName>
    </submittedName>
</protein>
<organism evidence="2 3">
    <name type="scientific">Plasmodium falciparum FCH/4</name>
    <dbReference type="NCBI Taxonomy" id="1036724"/>
    <lineage>
        <taxon>Eukaryota</taxon>
        <taxon>Sar</taxon>
        <taxon>Alveolata</taxon>
        <taxon>Apicomplexa</taxon>
        <taxon>Aconoidasida</taxon>
        <taxon>Haemosporida</taxon>
        <taxon>Plasmodiidae</taxon>
        <taxon>Plasmodium</taxon>
        <taxon>Plasmodium (Laverania)</taxon>
    </lineage>
</organism>
<feature type="transmembrane region" description="Helical" evidence="1">
    <location>
        <begin position="71"/>
        <end position="102"/>
    </location>
</feature>
<reference evidence="2 3" key="2">
    <citation type="submission" date="2013-02" db="EMBL/GenBank/DDBJ databases">
        <title>The Genome Sequence of Plasmodium falciparum FCH/4.</title>
        <authorList>
            <consortium name="The Broad Institute Genome Sequencing Platform"/>
            <consortium name="The Broad Institute Genome Sequencing Center for Infectious Disease"/>
            <person name="Neafsey D."/>
            <person name="Cheeseman I."/>
            <person name="Volkman S."/>
            <person name="Adams J."/>
            <person name="Walker B."/>
            <person name="Young S.K."/>
            <person name="Zeng Q."/>
            <person name="Gargeya S."/>
            <person name="Fitzgerald M."/>
            <person name="Haas B."/>
            <person name="Abouelleil A."/>
            <person name="Alvarado L."/>
            <person name="Arachchi H.M."/>
            <person name="Berlin A.M."/>
            <person name="Chapman S.B."/>
            <person name="Dewar J."/>
            <person name="Goldberg J."/>
            <person name="Griggs A."/>
            <person name="Gujja S."/>
            <person name="Hansen M."/>
            <person name="Howarth C."/>
            <person name="Imamovic A."/>
            <person name="Larimer J."/>
            <person name="McCowan C."/>
            <person name="Murphy C."/>
            <person name="Neiman D."/>
            <person name="Pearson M."/>
            <person name="Priest M."/>
            <person name="Roberts A."/>
            <person name="Saif S."/>
            <person name="Shea T."/>
            <person name="Sisk P."/>
            <person name="Sykes S."/>
            <person name="Wortman J."/>
            <person name="Nusbaum C."/>
            <person name="Birren B."/>
        </authorList>
    </citation>
    <scope>NUCLEOTIDE SEQUENCE [LARGE SCALE GENOMIC DNA]</scope>
    <source>
        <strain evidence="2 3">FCH/4</strain>
    </source>
</reference>
<keyword evidence="1" id="KW-1133">Transmembrane helix</keyword>
<keyword evidence="1" id="KW-0472">Membrane</keyword>
<name>A0A024VLI7_PLAFA</name>
<sequence>MKKESNEEKKKETQKNVFYNFNNVIVDQNYDVNKRNLNFVNSKANGGDMGCLKTNSNIFNKSNKMKKKKKIIIILILIIIMIIIMIMIIIVIVIVILIIITIK</sequence>
<evidence type="ECO:0000256" key="1">
    <source>
        <dbReference type="SAM" id="Phobius"/>
    </source>
</evidence>
<evidence type="ECO:0000313" key="3">
    <source>
        <dbReference type="Proteomes" id="UP000030656"/>
    </source>
</evidence>
<proteinExistence type="predicted"/>
<keyword evidence="1" id="KW-0812">Transmembrane</keyword>
<dbReference type="Proteomes" id="UP000030656">
    <property type="component" value="Unassembled WGS sequence"/>
</dbReference>
<reference evidence="2 3" key="1">
    <citation type="submission" date="2013-02" db="EMBL/GenBank/DDBJ databases">
        <title>The Genome Annotation of Plasmodium falciparum FCH/4.</title>
        <authorList>
            <consortium name="The Broad Institute Genome Sequencing Platform"/>
            <consortium name="The Broad Institute Genome Sequencing Center for Infectious Disease"/>
            <person name="Neafsey D."/>
            <person name="Hoffman S."/>
            <person name="Volkman S."/>
            <person name="Rosenthal P."/>
            <person name="Walker B."/>
            <person name="Young S.K."/>
            <person name="Zeng Q."/>
            <person name="Gargeya S."/>
            <person name="Fitzgerald M."/>
            <person name="Haas B."/>
            <person name="Abouelleil A."/>
            <person name="Allen A.W."/>
            <person name="Alvarado L."/>
            <person name="Arachchi H.M."/>
            <person name="Berlin A.M."/>
            <person name="Chapman S.B."/>
            <person name="Gainer-Dewar J."/>
            <person name="Goldberg J."/>
            <person name="Griggs A."/>
            <person name="Gujja S."/>
            <person name="Hansen M."/>
            <person name="Howarth C."/>
            <person name="Imamovic A."/>
            <person name="Ireland A."/>
            <person name="Larimer J."/>
            <person name="McCowan C."/>
            <person name="Murphy C."/>
            <person name="Pearson M."/>
            <person name="Poon T.W."/>
            <person name="Priest M."/>
            <person name="Roberts A."/>
            <person name="Saif S."/>
            <person name="Shea T."/>
            <person name="Sisk P."/>
            <person name="Sykes S."/>
            <person name="Wortman J."/>
            <person name="Nusbaum C."/>
            <person name="Birren B."/>
        </authorList>
    </citation>
    <scope>NUCLEOTIDE SEQUENCE [LARGE SCALE GENOMIC DNA]</scope>
    <source>
        <strain evidence="2 3">FCH/4</strain>
    </source>
</reference>
<accession>A0A024VLI7</accession>
<dbReference type="EMBL" id="KI927974">
    <property type="protein sequence ID" value="ETW29327.1"/>
    <property type="molecule type" value="Genomic_DNA"/>
</dbReference>
<dbReference type="AlphaFoldDB" id="A0A024VLI7"/>
<gene>
    <name evidence="2" type="ORF">PFFCH_03235</name>
</gene>
<evidence type="ECO:0000313" key="2">
    <source>
        <dbReference type="EMBL" id="ETW29327.1"/>
    </source>
</evidence>